<dbReference type="InterPro" id="IPR039447">
    <property type="entry name" value="UreH-like_TM_dom"/>
</dbReference>
<feature type="transmembrane region" description="Helical" evidence="1">
    <location>
        <begin position="160"/>
        <end position="181"/>
    </location>
</feature>
<feature type="transmembrane region" description="Helical" evidence="1">
    <location>
        <begin position="193"/>
        <end position="213"/>
    </location>
</feature>
<name>A0A5M6J2E2_9PROT</name>
<evidence type="ECO:0000259" key="2">
    <source>
        <dbReference type="Pfam" id="PF13386"/>
    </source>
</evidence>
<keyword evidence="1" id="KW-0472">Membrane</keyword>
<dbReference type="PANTHER" id="PTHR42208:SF1">
    <property type="entry name" value="HEAVY METAL TRANSPORTER"/>
    <property type="match status" value="1"/>
</dbReference>
<dbReference type="EMBL" id="VWPK01000001">
    <property type="protein sequence ID" value="KAA5614786.1"/>
    <property type="molecule type" value="Genomic_DNA"/>
</dbReference>
<evidence type="ECO:0000313" key="3">
    <source>
        <dbReference type="EMBL" id="KAA5614786.1"/>
    </source>
</evidence>
<dbReference type="Proteomes" id="UP000325255">
    <property type="component" value="Unassembled WGS sequence"/>
</dbReference>
<evidence type="ECO:0000313" key="4">
    <source>
        <dbReference type="Proteomes" id="UP000325255"/>
    </source>
</evidence>
<feature type="transmembrane region" description="Helical" evidence="1">
    <location>
        <begin position="62"/>
        <end position="85"/>
    </location>
</feature>
<organism evidence="3 4">
    <name type="scientific">Rhodovastum atsumiense</name>
    <dbReference type="NCBI Taxonomy" id="504468"/>
    <lineage>
        <taxon>Bacteria</taxon>
        <taxon>Pseudomonadati</taxon>
        <taxon>Pseudomonadota</taxon>
        <taxon>Alphaproteobacteria</taxon>
        <taxon>Acetobacterales</taxon>
        <taxon>Acetobacteraceae</taxon>
        <taxon>Rhodovastum</taxon>
    </lineage>
</organism>
<dbReference type="OrthoDB" id="5574095at2"/>
<keyword evidence="1" id="KW-1133">Transmembrane helix</keyword>
<sequence length="220" mass="22253">MHCAPMCGPFVLGQVSDRLARIPAARLCESARLSSALLLPYHLGRLSTYAALGMLAATSGDILASAAPLGMLPALLLLLGALLFLGHAAGRLVPRLRPLIPASDRAPAAWVRGIARLTSGIDRTRPLGGYLLGVALGFLPCGFLYAALAAAAAAGNAAGGALAMLAFGVGTVPSLLAVGIAGQAAGYAWRRGITAAAPVVMLLNAIILGVLAWQRFAALA</sequence>
<evidence type="ECO:0000256" key="1">
    <source>
        <dbReference type="SAM" id="Phobius"/>
    </source>
</evidence>
<dbReference type="Pfam" id="PF13386">
    <property type="entry name" value="DsbD_2"/>
    <property type="match status" value="1"/>
</dbReference>
<comment type="caution">
    <text evidence="3">The sequence shown here is derived from an EMBL/GenBank/DDBJ whole genome shotgun (WGS) entry which is preliminary data.</text>
</comment>
<accession>A0A5M6J2E2</accession>
<feature type="domain" description="Urease accessory protein UreH-like transmembrane" evidence="2">
    <location>
        <begin position="2"/>
        <end position="205"/>
    </location>
</feature>
<keyword evidence="4" id="KW-1185">Reference proteome</keyword>
<dbReference type="PANTHER" id="PTHR42208">
    <property type="entry name" value="HEAVY METAL TRANSPORTER-RELATED"/>
    <property type="match status" value="1"/>
</dbReference>
<gene>
    <name evidence="3" type="ORF">F1189_01060</name>
</gene>
<dbReference type="AlphaFoldDB" id="A0A5M6J2E2"/>
<protein>
    <submittedName>
        <fullName evidence="3">Sulfite exporter TauE/SafE family protein</fullName>
    </submittedName>
</protein>
<proteinExistence type="predicted"/>
<reference evidence="3 4" key="1">
    <citation type="submission" date="2019-09" db="EMBL/GenBank/DDBJ databases">
        <title>Genome sequence of Rhodovastum atsumiense, a diverse member of the Acetobacteraceae family of non-sulfur purple photosynthetic bacteria.</title>
        <authorList>
            <person name="Meyer T."/>
            <person name="Kyndt J."/>
        </authorList>
    </citation>
    <scope>NUCLEOTIDE SEQUENCE [LARGE SCALE GENOMIC DNA]</scope>
    <source>
        <strain evidence="3 4">DSM 21279</strain>
    </source>
</reference>
<feature type="transmembrane region" description="Helical" evidence="1">
    <location>
        <begin position="130"/>
        <end position="154"/>
    </location>
</feature>
<keyword evidence="1" id="KW-0812">Transmembrane</keyword>